<organism evidence="10 11">
    <name type="scientific">Gaopeijia maritima</name>
    <dbReference type="NCBI Taxonomy" id="3119007"/>
    <lineage>
        <taxon>Bacteria</taxon>
        <taxon>Pseudomonadati</taxon>
        <taxon>Gemmatimonadota</taxon>
        <taxon>Longimicrobiia</taxon>
        <taxon>Gaopeijiales</taxon>
        <taxon>Gaopeijiaceae</taxon>
        <taxon>Gaopeijia</taxon>
    </lineage>
</organism>
<evidence type="ECO:0000313" key="11">
    <source>
        <dbReference type="Proteomes" id="UP001484239"/>
    </source>
</evidence>
<keyword evidence="6 7" id="KW-0472">Membrane</keyword>
<evidence type="ECO:0000256" key="1">
    <source>
        <dbReference type="ARBA" id="ARBA00004651"/>
    </source>
</evidence>
<dbReference type="RefSeq" id="WP_405279193.1">
    <property type="nucleotide sequence ID" value="NZ_CP144380.1"/>
</dbReference>
<protein>
    <submittedName>
        <fullName evidence="10">ABC transporter ATP-binding protein</fullName>
    </submittedName>
</protein>
<keyword evidence="3" id="KW-0547">Nucleotide-binding</keyword>
<evidence type="ECO:0000256" key="4">
    <source>
        <dbReference type="ARBA" id="ARBA00022840"/>
    </source>
</evidence>
<comment type="subcellular location">
    <subcellularLocation>
        <location evidence="1">Cell membrane</location>
        <topology evidence="1">Multi-pass membrane protein</topology>
    </subcellularLocation>
</comment>
<dbReference type="Gene3D" id="3.40.50.300">
    <property type="entry name" value="P-loop containing nucleotide triphosphate hydrolases"/>
    <property type="match status" value="1"/>
</dbReference>
<reference evidence="10 11" key="1">
    <citation type="submission" date="2024-02" db="EMBL/GenBank/DDBJ databases">
        <title>A novel Gemmatimonadota bacterium.</title>
        <authorList>
            <person name="Du Z.-J."/>
            <person name="Ye Y.-Q."/>
        </authorList>
    </citation>
    <scope>NUCLEOTIDE SEQUENCE [LARGE SCALE GENOMIC DNA]</scope>
    <source>
        <strain evidence="10 11">DH-20</strain>
    </source>
</reference>
<dbReference type="PROSITE" id="PS00211">
    <property type="entry name" value="ABC_TRANSPORTER_1"/>
    <property type="match status" value="1"/>
</dbReference>
<proteinExistence type="predicted"/>
<evidence type="ECO:0000313" key="10">
    <source>
        <dbReference type="EMBL" id="MEK9502684.1"/>
    </source>
</evidence>
<evidence type="ECO:0000256" key="7">
    <source>
        <dbReference type="SAM" id="Phobius"/>
    </source>
</evidence>
<keyword evidence="11" id="KW-1185">Reference proteome</keyword>
<dbReference type="Gene3D" id="1.20.1560.10">
    <property type="entry name" value="ABC transporter type 1, transmembrane domain"/>
    <property type="match status" value="1"/>
</dbReference>
<dbReference type="Pfam" id="PF00005">
    <property type="entry name" value="ABC_tran"/>
    <property type="match status" value="1"/>
</dbReference>
<dbReference type="GO" id="GO:0005524">
    <property type="term" value="F:ATP binding"/>
    <property type="evidence" value="ECO:0007669"/>
    <property type="project" value="UniProtKB-KW"/>
</dbReference>
<dbReference type="PANTHER" id="PTHR43394">
    <property type="entry name" value="ATP-DEPENDENT PERMEASE MDL1, MITOCHONDRIAL"/>
    <property type="match status" value="1"/>
</dbReference>
<sequence length="597" mass="64613">MSALSSETPVAGAAPLSRLWGMLRPYRWRIVGLSALISATAALSAASPQFVRIALDVVIPSGEVRTFALFGAVFAAFYIVQVVLQYAGMYLSFAFTQSVVSDIRMQAWSRLLRLPVAHFAEERSGSLTSRVVNDVNALEGMIQAGATRLAGQLFSILVVSVILASMNWRLALVNLVVMPLVAGVTRYYQGPLRRSAREIRKRVGEMNAVSTEAIGNIQVVKSFVAEISEEERFARENTAYVDQNLDRRKDVGAMEGLVTLLANWGIGAILLLGGWMVVQGTLTVGELTAFVLYQRQLQRPVISVMFFNNQLQAGMAALDRVSELLDAAPEEQGDLTEVPRGDLVFDHVTFRYPGAEIPALDGLDLRLHDGRTAALVGSSGSGKTTVTRLMTRFHDPERGRVTLGGVDLRELELRALRRVIAVVPQEPALFSGSVAENIGYADPSAARGRIEEAARLANAEEFIHSLPQGYDTPLGERGVKLSGGQKQRIAIARAILKDARILVLDEATSALDSESEAIIQDALGGLFARTSGLTSLVIAHRLSTIEAADVIHVLERGRRVESGTHAELLALGGRYATLHELQRSADPEPGMGLTAAR</sequence>
<dbReference type="Proteomes" id="UP001484239">
    <property type="component" value="Unassembled WGS sequence"/>
</dbReference>
<dbReference type="InterPro" id="IPR011527">
    <property type="entry name" value="ABC1_TM_dom"/>
</dbReference>
<dbReference type="SMART" id="SM00382">
    <property type="entry name" value="AAA"/>
    <property type="match status" value="1"/>
</dbReference>
<evidence type="ECO:0000256" key="5">
    <source>
        <dbReference type="ARBA" id="ARBA00022989"/>
    </source>
</evidence>
<comment type="caution">
    <text evidence="10">The sequence shown here is derived from an EMBL/GenBank/DDBJ whole genome shotgun (WGS) entry which is preliminary data.</text>
</comment>
<dbReference type="PANTHER" id="PTHR43394:SF1">
    <property type="entry name" value="ATP-BINDING CASSETTE SUB-FAMILY B MEMBER 10, MITOCHONDRIAL"/>
    <property type="match status" value="1"/>
</dbReference>
<evidence type="ECO:0000259" key="9">
    <source>
        <dbReference type="PROSITE" id="PS50929"/>
    </source>
</evidence>
<evidence type="ECO:0000259" key="8">
    <source>
        <dbReference type="PROSITE" id="PS50893"/>
    </source>
</evidence>
<evidence type="ECO:0000256" key="2">
    <source>
        <dbReference type="ARBA" id="ARBA00022692"/>
    </source>
</evidence>
<dbReference type="Pfam" id="PF00664">
    <property type="entry name" value="ABC_membrane"/>
    <property type="match status" value="1"/>
</dbReference>
<gene>
    <name evidence="10" type="ORF">WI372_16940</name>
</gene>
<keyword evidence="2 7" id="KW-0812">Transmembrane</keyword>
<dbReference type="PROSITE" id="PS50929">
    <property type="entry name" value="ABC_TM1F"/>
    <property type="match status" value="1"/>
</dbReference>
<feature type="transmembrane region" description="Helical" evidence="7">
    <location>
        <begin position="28"/>
        <end position="47"/>
    </location>
</feature>
<dbReference type="PROSITE" id="PS50893">
    <property type="entry name" value="ABC_TRANSPORTER_2"/>
    <property type="match status" value="1"/>
</dbReference>
<feature type="domain" description="ABC transporter" evidence="8">
    <location>
        <begin position="343"/>
        <end position="581"/>
    </location>
</feature>
<evidence type="ECO:0000256" key="6">
    <source>
        <dbReference type="ARBA" id="ARBA00023136"/>
    </source>
</evidence>
<feature type="transmembrane region" description="Helical" evidence="7">
    <location>
        <begin position="257"/>
        <end position="278"/>
    </location>
</feature>
<dbReference type="SUPFAM" id="SSF52540">
    <property type="entry name" value="P-loop containing nucleoside triphosphate hydrolases"/>
    <property type="match status" value="1"/>
</dbReference>
<dbReference type="InterPro" id="IPR017871">
    <property type="entry name" value="ABC_transporter-like_CS"/>
</dbReference>
<feature type="transmembrane region" description="Helical" evidence="7">
    <location>
        <begin position="146"/>
        <end position="164"/>
    </location>
</feature>
<accession>A0ABU9EEV0</accession>
<evidence type="ECO:0000256" key="3">
    <source>
        <dbReference type="ARBA" id="ARBA00022741"/>
    </source>
</evidence>
<dbReference type="InterPro" id="IPR027417">
    <property type="entry name" value="P-loop_NTPase"/>
</dbReference>
<dbReference type="InterPro" id="IPR003439">
    <property type="entry name" value="ABC_transporter-like_ATP-bd"/>
</dbReference>
<dbReference type="EMBL" id="JBBHLI010000014">
    <property type="protein sequence ID" value="MEK9502684.1"/>
    <property type="molecule type" value="Genomic_DNA"/>
</dbReference>
<dbReference type="InterPro" id="IPR039421">
    <property type="entry name" value="Type_1_exporter"/>
</dbReference>
<feature type="transmembrane region" description="Helical" evidence="7">
    <location>
        <begin position="67"/>
        <end position="95"/>
    </location>
</feature>
<keyword evidence="5 7" id="KW-1133">Transmembrane helix</keyword>
<dbReference type="SUPFAM" id="SSF90123">
    <property type="entry name" value="ABC transporter transmembrane region"/>
    <property type="match status" value="1"/>
</dbReference>
<keyword evidence="4 10" id="KW-0067">ATP-binding</keyword>
<feature type="domain" description="ABC transmembrane type-1" evidence="9">
    <location>
        <begin position="39"/>
        <end position="313"/>
    </location>
</feature>
<dbReference type="CDD" id="cd07346">
    <property type="entry name" value="ABC_6TM_exporters"/>
    <property type="match status" value="1"/>
</dbReference>
<name>A0ABU9EEV0_9BACT</name>
<dbReference type="InterPro" id="IPR003593">
    <property type="entry name" value="AAA+_ATPase"/>
</dbReference>
<dbReference type="InterPro" id="IPR036640">
    <property type="entry name" value="ABC1_TM_sf"/>
</dbReference>